<protein>
    <submittedName>
        <fullName evidence="1">Uncharacterized protein</fullName>
    </submittedName>
</protein>
<reference evidence="2" key="1">
    <citation type="journal article" date="2007" name="Plant Cell">
        <title>Dothideomycete-plant interactions illuminated by genome sequencing and EST analysis of the wheat pathogen Stagonospora nodorum.</title>
        <authorList>
            <person name="Hane J.K."/>
            <person name="Lowe R.G."/>
            <person name="Solomon P.S."/>
            <person name="Tan K.C."/>
            <person name="Schoch C.L."/>
            <person name="Spatafora J.W."/>
            <person name="Crous P.W."/>
            <person name="Kodira C."/>
            <person name="Birren B.W."/>
            <person name="Galagan J.E."/>
            <person name="Torriani S.F."/>
            <person name="McDonald B.A."/>
            <person name="Oliver R.P."/>
        </authorList>
    </citation>
    <scope>NUCLEOTIDE SEQUENCE [LARGE SCALE GENOMIC DNA]</scope>
    <source>
        <strain evidence="2">SN15 / ATCC MYA-4574 / FGSC 10173</strain>
    </source>
</reference>
<dbReference type="KEGG" id="pno:SNOG_00376"/>
<dbReference type="RefSeq" id="XP_001791063.1">
    <property type="nucleotide sequence ID" value="XM_001791011.1"/>
</dbReference>
<dbReference type="InParanoid" id="Q0V6I8"/>
<dbReference type="AlphaFoldDB" id="Q0V6I8"/>
<evidence type="ECO:0000313" key="2">
    <source>
        <dbReference type="Proteomes" id="UP000001055"/>
    </source>
</evidence>
<dbReference type="GeneID" id="5968609"/>
<proteinExistence type="predicted"/>
<dbReference type="EMBL" id="CH445325">
    <property type="protein sequence ID" value="EAT91871.1"/>
    <property type="molecule type" value="Genomic_DNA"/>
</dbReference>
<accession>Q0V6I8</accession>
<dbReference type="Proteomes" id="UP000001055">
    <property type="component" value="Unassembled WGS sequence"/>
</dbReference>
<organism evidence="1 2">
    <name type="scientific">Phaeosphaeria nodorum (strain SN15 / ATCC MYA-4574 / FGSC 10173)</name>
    <name type="common">Glume blotch fungus</name>
    <name type="synonym">Parastagonospora nodorum</name>
    <dbReference type="NCBI Taxonomy" id="321614"/>
    <lineage>
        <taxon>Eukaryota</taxon>
        <taxon>Fungi</taxon>
        <taxon>Dikarya</taxon>
        <taxon>Ascomycota</taxon>
        <taxon>Pezizomycotina</taxon>
        <taxon>Dothideomycetes</taxon>
        <taxon>Pleosporomycetidae</taxon>
        <taxon>Pleosporales</taxon>
        <taxon>Pleosporineae</taxon>
        <taxon>Phaeosphaeriaceae</taxon>
        <taxon>Parastagonospora</taxon>
    </lineage>
</organism>
<gene>
    <name evidence="1" type="ORF">SNOG_00376</name>
</gene>
<evidence type="ECO:0000313" key="1">
    <source>
        <dbReference type="EMBL" id="EAT91871.1"/>
    </source>
</evidence>
<sequence length="33" mass="3905">MSQGQYAEIELGKESTNNLRINLNEHVIMYVYF</sequence>
<name>Q0V6I8_PHANO</name>